<dbReference type="RefSeq" id="WP_094148309.1">
    <property type="nucleotide sequence ID" value="NZ_FZRG01000006.1"/>
</dbReference>
<gene>
    <name evidence="1" type="ORF">EGT73_19810</name>
</gene>
<dbReference type="AlphaFoldDB" id="A0A239RR84"/>
<reference evidence="1 2" key="1">
    <citation type="submission" date="2018-10" db="EMBL/GenBank/DDBJ databases">
        <title>Transmission dynamics of multidrug resistant bacteria on intensive care unit surfaces.</title>
        <authorList>
            <person name="D'Souza A.W."/>
            <person name="Potter R.F."/>
            <person name="Wallace M."/>
            <person name="Shupe A."/>
            <person name="Patel S."/>
            <person name="Sun S."/>
            <person name="Gul D."/>
            <person name="Kwon J.H."/>
            <person name="Andleeb S."/>
            <person name="Burnham C.-A.D."/>
            <person name="Dantas G."/>
        </authorList>
    </citation>
    <scope>NUCLEOTIDE SEQUENCE [LARGE SCALE GENOMIC DNA]</scope>
    <source>
        <strain evidence="1 2">AJ_385</strain>
    </source>
</reference>
<dbReference type="Proteomes" id="UP000277537">
    <property type="component" value="Unassembled WGS sequence"/>
</dbReference>
<evidence type="ECO:0000313" key="2">
    <source>
        <dbReference type="Proteomes" id="UP000277537"/>
    </source>
</evidence>
<accession>A0A239RR84</accession>
<dbReference type="EMBL" id="RHXE01000185">
    <property type="protein sequence ID" value="RSE12353.1"/>
    <property type="molecule type" value="Genomic_DNA"/>
</dbReference>
<comment type="caution">
    <text evidence="1">The sequence shown here is derived from an EMBL/GenBank/DDBJ whole genome shotgun (WGS) entry which is preliminary data.</text>
</comment>
<organism evidence="1 2">
    <name type="scientific">Acinetobacter johnsonii</name>
    <dbReference type="NCBI Taxonomy" id="40214"/>
    <lineage>
        <taxon>Bacteria</taxon>
        <taxon>Pseudomonadati</taxon>
        <taxon>Pseudomonadota</taxon>
        <taxon>Gammaproteobacteria</taxon>
        <taxon>Moraxellales</taxon>
        <taxon>Moraxellaceae</taxon>
        <taxon>Acinetobacter</taxon>
    </lineage>
</organism>
<sequence length="62" mass="7136">MTRNENIKQEIGRQWSLQNHYGACTTAGKTDKEIAYIDKRFFLACEKLEALQAGSKRSKTKE</sequence>
<keyword evidence="1" id="KW-0067">ATP-binding</keyword>
<proteinExistence type="predicted"/>
<evidence type="ECO:0000313" key="1">
    <source>
        <dbReference type="EMBL" id="RSE12353.1"/>
    </source>
</evidence>
<protein>
    <submittedName>
        <fullName evidence="1">ABC transporter ATP-binding protein</fullName>
    </submittedName>
</protein>
<name>A0A239RR84_ACIJO</name>
<keyword evidence="1" id="KW-0547">Nucleotide-binding</keyword>
<dbReference type="GO" id="GO:0005524">
    <property type="term" value="F:ATP binding"/>
    <property type="evidence" value="ECO:0007669"/>
    <property type="project" value="UniProtKB-KW"/>
</dbReference>